<organism evidence="2 3">
    <name type="scientific">Aquamicrobium segne</name>
    <dbReference type="NCBI Taxonomy" id="469547"/>
    <lineage>
        <taxon>Bacteria</taxon>
        <taxon>Pseudomonadati</taxon>
        <taxon>Pseudomonadota</taxon>
        <taxon>Alphaproteobacteria</taxon>
        <taxon>Hyphomicrobiales</taxon>
        <taxon>Phyllobacteriaceae</taxon>
        <taxon>Aquamicrobium</taxon>
    </lineage>
</organism>
<dbReference type="EMBL" id="JBHSLL010000012">
    <property type="protein sequence ID" value="MFC5385158.1"/>
    <property type="molecule type" value="Genomic_DNA"/>
</dbReference>
<accession>A0ABW0GZI0</accession>
<evidence type="ECO:0000256" key="1">
    <source>
        <dbReference type="SAM" id="MobiDB-lite"/>
    </source>
</evidence>
<reference evidence="3" key="1">
    <citation type="journal article" date="2019" name="Int. J. Syst. Evol. Microbiol.">
        <title>The Global Catalogue of Microorganisms (GCM) 10K type strain sequencing project: providing services to taxonomists for standard genome sequencing and annotation.</title>
        <authorList>
            <consortium name="The Broad Institute Genomics Platform"/>
            <consortium name="The Broad Institute Genome Sequencing Center for Infectious Disease"/>
            <person name="Wu L."/>
            <person name="Ma J."/>
        </authorList>
    </citation>
    <scope>NUCLEOTIDE SEQUENCE [LARGE SCALE GENOMIC DNA]</scope>
    <source>
        <strain evidence="3">CGMCC 4.1415</strain>
    </source>
</reference>
<feature type="compositionally biased region" description="Polar residues" evidence="1">
    <location>
        <begin position="37"/>
        <end position="46"/>
    </location>
</feature>
<feature type="region of interest" description="Disordered" evidence="1">
    <location>
        <begin position="35"/>
        <end position="57"/>
    </location>
</feature>
<evidence type="ECO:0000313" key="3">
    <source>
        <dbReference type="Proteomes" id="UP001596016"/>
    </source>
</evidence>
<comment type="caution">
    <text evidence="2">The sequence shown here is derived from an EMBL/GenBank/DDBJ whole genome shotgun (WGS) entry which is preliminary data.</text>
</comment>
<dbReference type="RefSeq" id="WP_378228044.1">
    <property type="nucleotide sequence ID" value="NZ_JBHSLL010000012.1"/>
</dbReference>
<proteinExistence type="predicted"/>
<evidence type="ECO:0008006" key="4">
    <source>
        <dbReference type="Google" id="ProtNLM"/>
    </source>
</evidence>
<keyword evidence="3" id="KW-1185">Reference proteome</keyword>
<protein>
    <recommendedName>
        <fullName evidence="4">C3H1-type domain-containing protein</fullName>
    </recommendedName>
</protein>
<evidence type="ECO:0000313" key="2">
    <source>
        <dbReference type="EMBL" id="MFC5385158.1"/>
    </source>
</evidence>
<name>A0ABW0GZI0_9HYPH</name>
<sequence>MSTDLNNNQDIDAFARDAVEGTGWLRPDVRRLRAAYHSNQQPNSSPDADMAGELQDGNEAVSSLPALTFINPHCQYPDTCKWVHSQASCSVCANDAMRARAAS</sequence>
<gene>
    <name evidence="2" type="ORF">ACFPLB_04160</name>
</gene>
<dbReference type="Proteomes" id="UP001596016">
    <property type="component" value="Unassembled WGS sequence"/>
</dbReference>